<accession>A0A507D4Y1</accession>
<dbReference type="Proteomes" id="UP000320475">
    <property type="component" value="Unassembled WGS sequence"/>
</dbReference>
<dbReference type="AlphaFoldDB" id="A0A507D4Y1"/>
<protein>
    <submittedName>
        <fullName evidence="1">Uncharacterized protein</fullName>
    </submittedName>
</protein>
<proteinExistence type="predicted"/>
<dbReference type="EMBL" id="QEAM01000103">
    <property type="protein sequence ID" value="TPX46474.1"/>
    <property type="molecule type" value="Genomic_DNA"/>
</dbReference>
<gene>
    <name evidence="1" type="ORF">SeLEV6574_g03204</name>
</gene>
<dbReference type="VEuPathDB" id="FungiDB:SeMB42_g00289"/>
<sequence length="94" mass="10064">MAERGDPPIAGDGPHSYRTIQTIYQDLLVWDNTDCSGTYGALSVIPSLDTSIAISIPGSANGTKSNTMPITHFPSTITSMRLYLFNPFASAHCS</sequence>
<name>A0A507D4Y1_9FUNG</name>
<evidence type="ECO:0000313" key="2">
    <source>
        <dbReference type="Proteomes" id="UP000320475"/>
    </source>
</evidence>
<reference evidence="1 2" key="1">
    <citation type="journal article" date="2019" name="Sci. Rep.">
        <title>Comparative genomics of chytrid fungi reveal insights into the obligate biotrophic and pathogenic lifestyle of Synchytrium endobioticum.</title>
        <authorList>
            <person name="van de Vossenberg B.T.L.H."/>
            <person name="Warris S."/>
            <person name="Nguyen H.D.T."/>
            <person name="van Gent-Pelzer M.P.E."/>
            <person name="Joly D.L."/>
            <person name="van de Geest H.C."/>
            <person name="Bonants P.J.M."/>
            <person name="Smith D.S."/>
            <person name="Levesque C.A."/>
            <person name="van der Lee T.A.J."/>
        </authorList>
    </citation>
    <scope>NUCLEOTIDE SEQUENCE [LARGE SCALE GENOMIC DNA]</scope>
    <source>
        <strain evidence="1 2">LEV6574</strain>
    </source>
</reference>
<comment type="caution">
    <text evidence="1">The sequence shown here is derived from an EMBL/GenBank/DDBJ whole genome shotgun (WGS) entry which is preliminary data.</text>
</comment>
<organism evidence="1 2">
    <name type="scientific">Synchytrium endobioticum</name>
    <dbReference type="NCBI Taxonomy" id="286115"/>
    <lineage>
        <taxon>Eukaryota</taxon>
        <taxon>Fungi</taxon>
        <taxon>Fungi incertae sedis</taxon>
        <taxon>Chytridiomycota</taxon>
        <taxon>Chytridiomycota incertae sedis</taxon>
        <taxon>Chytridiomycetes</taxon>
        <taxon>Synchytriales</taxon>
        <taxon>Synchytriaceae</taxon>
        <taxon>Synchytrium</taxon>
    </lineage>
</organism>
<evidence type="ECO:0000313" key="1">
    <source>
        <dbReference type="EMBL" id="TPX46474.1"/>
    </source>
</evidence>